<dbReference type="GO" id="GO:0003724">
    <property type="term" value="F:RNA helicase activity"/>
    <property type="evidence" value="ECO:0007669"/>
    <property type="project" value="TreeGrafter"/>
</dbReference>
<dbReference type="GO" id="GO:0003723">
    <property type="term" value="F:RNA binding"/>
    <property type="evidence" value="ECO:0007669"/>
    <property type="project" value="TreeGrafter"/>
</dbReference>
<dbReference type="Gene3D" id="1.10.3380.10">
    <property type="entry name" value="Sec63 N-terminal domain-like domain"/>
    <property type="match status" value="2"/>
</dbReference>
<keyword evidence="7" id="KW-0347">Helicase</keyword>
<organism evidence="14 15">
    <name type="scientific">Anisodus acutangulus</name>
    <dbReference type="NCBI Taxonomy" id="402998"/>
    <lineage>
        <taxon>Eukaryota</taxon>
        <taxon>Viridiplantae</taxon>
        <taxon>Streptophyta</taxon>
        <taxon>Embryophyta</taxon>
        <taxon>Tracheophyta</taxon>
        <taxon>Spermatophyta</taxon>
        <taxon>Magnoliopsida</taxon>
        <taxon>eudicotyledons</taxon>
        <taxon>Gunneridae</taxon>
        <taxon>Pentapetalae</taxon>
        <taxon>asterids</taxon>
        <taxon>lamiids</taxon>
        <taxon>Solanales</taxon>
        <taxon>Solanaceae</taxon>
        <taxon>Solanoideae</taxon>
        <taxon>Hyoscyameae</taxon>
        <taxon>Anisodus</taxon>
    </lineage>
</organism>
<dbReference type="GO" id="GO:0005681">
    <property type="term" value="C:spliceosomal complex"/>
    <property type="evidence" value="ECO:0007669"/>
    <property type="project" value="TreeGrafter"/>
</dbReference>
<feature type="domain" description="SEC63" evidence="13">
    <location>
        <begin position="234"/>
        <end position="475"/>
    </location>
</feature>
<dbReference type="PRINTS" id="PR00081">
    <property type="entry name" value="GDHRDH"/>
</dbReference>
<keyword evidence="5" id="KW-0547">Nucleotide-binding</keyword>
<evidence type="ECO:0000256" key="5">
    <source>
        <dbReference type="ARBA" id="ARBA00022741"/>
    </source>
</evidence>
<evidence type="ECO:0000256" key="4">
    <source>
        <dbReference type="ARBA" id="ARBA00022692"/>
    </source>
</evidence>
<sequence>MTKPMYTAIVQHARKGKPAIVFVPSRNHARLAAVDLMTYSSMDSKDVPVFLLKSGTELESFMERINEPVLKETLKCGVGYLHEGLSATDQDIVKTLFETGWIQSEYPVSDLLQMMGHASRPLVDSSGKCVILCHAPCKDYYKKFLYEAFPVESNLQHYLHDNFNAEVVVGVIQNKQDAVDYLTWTFMYRRLTQNPNYYNLRHISDHLSELVENTISDLESSKCVTLVDDVLLSPLNLGRIASYYYVSYTTIERFSSSLTSKRKLKGLLEILASASESTDPHVKANALLLAHFSRQMVGGNLASDQQEVLLSPSRLLQAMVDVISSNGRLNLALLAMEVSQMVTQGMWERDSRLLQLSHITKELAKKCQENPGKSIESVFDLLEMEEDEKHELLQITEVGPVFAPRYPKDKEEGWWLVVGDIKSNHLVAIKRVNLQRKSRIKLDFTAPAEAGTRTYKLYFMSDSYLVEESDSAFIFACAYSSRTIFFQKLRQPNSISCITWFTIPCGNLSGNSMNGLTERRGAILQFKIPSCDLMKATLKYLVGIAGPSGYGSKTTAEHVTQNCSVSFTSQLTAIITGATSGIGAETARVLAKRGVRLVIPARDLKKAAMLKEAILRESPWADIILLEIDLSSFASIQRFCAHFLSLGLPLHILINNAGKFSQKLEFSEDKIELTFATNYLGHFLLTEMLLDKMVETAEQAGIEGRIVNVSSVVHNWVKRDHFCFSQMFNPKSYNGTRAYAQSKLANILHAKELSRQLMARNANVAINAVHPGIVKTGITRDHKGFITDSLYFMASKLLKSASQGSASTCYVALNPQTKGVSGKYFADCDECHCSALANDEIEAHILWKHTRALIHRRLLSSLK</sequence>
<keyword evidence="11" id="KW-0472">Membrane</keyword>
<protein>
    <recommendedName>
        <fullName evidence="13">SEC63 domain-containing protein</fullName>
    </recommendedName>
</protein>
<dbReference type="InterPro" id="IPR036388">
    <property type="entry name" value="WH-like_DNA-bd_sf"/>
</dbReference>
<reference evidence="15" key="1">
    <citation type="journal article" date="2023" name="Proc. Natl. Acad. Sci. U.S.A.">
        <title>Genomic and structural basis for evolution of tropane alkaloid biosynthesis.</title>
        <authorList>
            <person name="Wanga Y.-J."/>
            <person name="Taina T."/>
            <person name="Yua J.-Y."/>
            <person name="Lia J."/>
            <person name="Xua B."/>
            <person name="Chenc J."/>
            <person name="D'Auriad J.C."/>
            <person name="Huanga J.-P."/>
            <person name="Huanga S.-X."/>
        </authorList>
    </citation>
    <scope>NUCLEOTIDE SEQUENCE [LARGE SCALE GENOMIC DNA]</scope>
    <source>
        <strain evidence="15">cv. KIB-2019</strain>
    </source>
</reference>
<keyword evidence="12" id="KW-0143">Chaperone</keyword>
<keyword evidence="10" id="KW-1133">Transmembrane helix</keyword>
<dbReference type="OrthoDB" id="191139at2759"/>
<keyword evidence="6" id="KW-0378">Hydrolase</keyword>
<dbReference type="InterPro" id="IPR036390">
    <property type="entry name" value="WH_DNA-bd_sf"/>
</dbReference>
<dbReference type="AlphaFoldDB" id="A0A9Q1MMS7"/>
<name>A0A9Q1MMS7_9SOLA</name>
<dbReference type="InterPro" id="IPR004179">
    <property type="entry name" value="Sec63-dom"/>
</dbReference>
<evidence type="ECO:0000313" key="14">
    <source>
        <dbReference type="EMBL" id="KAJ8563274.1"/>
    </source>
</evidence>
<evidence type="ECO:0000256" key="3">
    <source>
        <dbReference type="ARBA" id="ARBA00008894"/>
    </source>
</evidence>
<dbReference type="CDD" id="cd05327">
    <property type="entry name" value="retinol-DH_like_SDR_c_like"/>
    <property type="match status" value="1"/>
</dbReference>
<keyword evidence="4" id="KW-0812">Transmembrane</keyword>
<dbReference type="PANTHER" id="PTHR24075:SF5">
    <property type="entry name" value="U5 SMALL NUCLEAR RIBONUCLEOPROTEIN 200 KDA HELICASE"/>
    <property type="match status" value="1"/>
</dbReference>
<dbReference type="GO" id="GO:0016787">
    <property type="term" value="F:hydrolase activity"/>
    <property type="evidence" value="ECO:0007669"/>
    <property type="project" value="UniProtKB-KW"/>
</dbReference>
<evidence type="ECO:0000256" key="12">
    <source>
        <dbReference type="ARBA" id="ARBA00023186"/>
    </source>
</evidence>
<dbReference type="Gene3D" id="1.10.10.10">
    <property type="entry name" value="Winged helix-like DNA-binding domain superfamily/Winged helix DNA-binding domain"/>
    <property type="match status" value="1"/>
</dbReference>
<dbReference type="GO" id="GO:0000388">
    <property type="term" value="P:spliceosome conformational change to release U4 (or U4atac) and U1 (or U11)"/>
    <property type="evidence" value="ECO:0007669"/>
    <property type="project" value="TreeGrafter"/>
</dbReference>
<dbReference type="Gene3D" id="3.40.50.300">
    <property type="entry name" value="P-loop containing nucleotide triphosphate hydrolases"/>
    <property type="match status" value="2"/>
</dbReference>
<proteinExistence type="inferred from homology"/>
<evidence type="ECO:0000256" key="6">
    <source>
        <dbReference type="ARBA" id="ARBA00022801"/>
    </source>
</evidence>
<dbReference type="InterPro" id="IPR027417">
    <property type="entry name" value="P-loop_NTPase"/>
</dbReference>
<dbReference type="Pfam" id="PF00106">
    <property type="entry name" value="adh_short"/>
    <property type="match status" value="1"/>
</dbReference>
<comment type="caution">
    <text evidence="14">The sequence shown here is derived from an EMBL/GenBank/DDBJ whole genome shotgun (WGS) entry which is preliminary data.</text>
</comment>
<dbReference type="SMART" id="SM00973">
    <property type="entry name" value="Sec63"/>
    <property type="match status" value="1"/>
</dbReference>
<evidence type="ECO:0000256" key="7">
    <source>
        <dbReference type="ARBA" id="ARBA00022806"/>
    </source>
</evidence>
<evidence type="ECO:0000259" key="13">
    <source>
        <dbReference type="SMART" id="SM00973"/>
    </source>
</evidence>
<comment type="similarity">
    <text evidence="3">Belongs to the disease resistance NB-LRR family.</text>
</comment>
<evidence type="ECO:0000313" key="15">
    <source>
        <dbReference type="Proteomes" id="UP001152561"/>
    </source>
</evidence>
<dbReference type="SUPFAM" id="SSF81296">
    <property type="entry name" value="E set domains"/>
    <property type="match status" value="1"/>
</dbReference>
<evidence type="ECO:0000256" key="9">
    <source>
        <dbReference type="ARBA" id="ARBA00022840"/>
    </source>
</evidence>
<evidence type="ECO:0000256" key="10">
    <source>
        <dbReference type="ARBA" id="ARBA00022989"/>
    </source>
</evidence>
<dbReference type="Pfam" id="PF02889">
    <property type="entry name" value="Sec63"/>
    <property type="match status" value="2"/>
</dbReference>
<evidence type="ECO:0000256" key="1">
    <source>
        <dbReference type="ARBA" id="ARBA00004141"/>
    </source>
</evidence>
<dbReference type="SUPFAM" id="SSF52540">
    <property type="entry name" value="P-loop containing nucleoside triphosphate hydrolases"/>
    <property type="match status" value="1"/>
</dbReference>
<dbReference type="Proteomes" id="UP001152561">
    <property type="component" value="Unassembled WGS sequence"/>
</dbReference>
<dbReference type="InterPro" id="IPR035892">
    <property type="entry name" value="C2_domain_sf"/>
</dbReference>
<dbReference type="SUPFAM" id="SSF51735">
    <property type="entry name" value="NAD(P)-binding Rossmann-fold domains"/>
    <property type="match status" value="1"/>
</dbReference>
<dbReference type="InterPro" id="IPR057842">
    <property type="entry name" value="WH_MER3"/>
</dbReference>
<accession>A0A9Q1MMS7</accession>
<dbReference type="GO" id="GO:0005783">
    <property type="term" value="C:endoplasmic reticulum"/>
    <property type="evidence" value="ECO:0007669"/>
    <property type="project" value="UniProtKB-SubCell"/>
</dbReference>
<evidence type="ECO:0000256" key="11">
    <source>
        <dbReference type="ARBA" id="ARBA00023136"/>
    </source>
</evidence>
<dbReference type="Pfam" id="PF23445">
    <property type="entry name" value="WHD_SNRNP200"/>
    <property type="match status" value="1"/>
</dbReference>
<keyword evidence="9" id="KW-0067">ATP-binding</keyword>
<dbReference type="InterPro" id="IPR014756">
    <property type="entry name" value="Ig_E-set"/>
</dbReference>
<dbReference type="InterPro" id="IPR002347">
    <property type="entry name" value="SDR_fam"/>
</dbReference>
<dbReference type="SUPFAM" id="SSF158702">
    <property type="entry name" value="Sec63 N-terminal domain-like"/>
    <property type="match status" value="1"/>
</dbReference>
<dbReference type="Gene3D" id="2.60.40.150">
    <property type="entry name" value="C2 domain"/>
    <property type="match status" value="1"/>
</dbReference>
<dbReference type="GO" id="GO:0016020">
    <property type="term" value="C:membrane"/>
    <property type="evidence" value="ECO:0007669"/>
    <property type="project" value="UniProtKB-SubCell"/>
</dbReference>
<comment type="subcellular location">
    <subcellularLocation>
        <location evidence="2">Endoplasmic reticulum</location>
    </subcellularLocation>
    <subcellularLocation>
        <location evidence="1">Membrane</location>
        <topology evidence="1">Multi-pass membrane protein</topology>
    </subcellularLocation>
</comment>
<evidence type="ECO:0000256" key="2">
    <source>
        <dbReference type="ARBA" id="ARBA00004240"/>
    </source>
</evidence>
<dbReference type="PANTHER" id="PTHR24075">
    <property type="entry name" value="SEC63 DOMAIN-CONTAINING"/>
    <property type="match status" value="1"/>
</dbReference>
<dbReference type="FunFam" id="1.10.10.10:FF:000012">
    <property type="entry name" value="U5 small nuclear ribonucleoprotein helicase"/>
    <property type="match status" value="1"/>
</dbReference>
<evidence type="ECO:0000256" key="8">
    <source>
        <dbReference type="ARBA" id="ARBA00022824"/>
    </source>
</evidence>
<dbReference type="InterPro" id="IPR036291">
    <property type="entry name" value="NAD(P)-bd_dom_sf"/>
</dbReference>
<dbReference type="SUPFAM" id="SSF46785">
    <property type="entry name" value="Winged helix' DNA-binding domain"/>
    <property type="match status" value="1"/>
</dbReference>
<gene>
    <name evidence="14" type="ORF">K7X08_031726</name>
</gene>
<dbReference type="Gene3D" id="3.40.50.720">
    <property type="entry name" value="NAD(P)-binding Rossmann-like Domain"/>
    <property type="match status" value="1"/>
</dbReference>
<dbReference type="EMBL" id="JAJAGQ010000005">
    <property type="protein sequence ID" value="KAJ8563274.1"/>
    <property type="molecule type" value="Genomic_DNA"/>
</dbReference>
<dbReference type="GO" id="GO:0005524">
    <property type="term" value="F:ATP binding"/>
    <property type="evidence" value="ECO:0007669"/>
    <property type="project" value="UniProtKB-KW"/>
</dbReference>
<keyword evidence="8" id="KW-0256">Endoplasmic reticulum</keyword>
<keyword evidence="15" id="KW-1185">Reference proteome</keyword>